<reference evidence="2 3" key="1">
    <citation type="submission" date="2018-05" db="EMBL/GenBank/DDBJ databases">
        <title>Genomic Encyclopedia of Type Strains, Phase IV (KMG-IV): sequencing the most valuable type-strain genomes for metagenomic binning, comparative biology and taxonomic classification.</title>
        <authorList>
            <person name="Goeker M."/>
        </authorList>
    </citation>
    <scope>NUCLEOTIDE SEQUENCE [LARGE SCALE GENOMIC DNA]</scope>
    <source>
        <strain evidence="2 3">DSM 16791</strain>
    </source>
</reference>
<evidence type="ECO:0000256" key="1">
    <source>
        <dbReference type="SAM" id="Phobius"/>
    </source>
</evidence>
<keyword evidence="3" id="KW-1185">Reference proteome</keyword>
<accession>A0A317PGM4</accession>
<name>A0A317PGM4_9HYPH</name>
<comment type="caution">
    <text evidence="2">The sequence shown here is derived from an EMBL/GenBank/DDBJ whole genome shotgun (WGS) entry which is preliminary data.</text>
</comment>
<feature type="transmembrane region" description="Helical" evidence="1">
    <location>
        <begin position="12"/>
        <end position="36"/>
    </location>
</feature>
<dbReference type="OrthoDB" id="7056001at2"/>
<proteinExistence type="predicted"/>
<dbReference type="EMBL" id="QGTR01000008">
    <property type="protein sequence ID" value="PWV95792.1"/>
    <property type="molecule type" value="Genomic_DNA"/>
</dbReference>
<evidence type="ECO:0000313" key="2">
    <source>
        <dbReference type="EMBL" id="PWV95792.1"/>
    </source>
</evidence>
<keyword evidence="1" id="KW-0812">Transmembrane</keyword>
<dbReference type="RefSeq" id="WP_110034394.1">
    <property type="nucleotide sequence ID" value="NZ_QGTR01000008.1"/>
</dbReference>
<feature type="transmembrane region" description="Helical" evidence="1">
    <location>
        <begin position="43"/>
        <end position="66"/>
    </location>
</feature>
<protein>
    <submittedName>
        <fullName evidence="2">Uncharacterized protein</fullName>
    </submittedName>
</protein>
<keyword evidence="1" id="KW-1133">Transmembrane helix</keyword>
<organism evidence="2 3">
    <name type="scientific">Hoeflea marina</name>
    <dbReference type="NCBI Taxonomy" id="274592"/>
    <lineage>
        <taxon>Bacteria</taxon>
        <taxon>Pseudomonadati</taxon>
        <taxon>Pseudomonadota</taxon>
        <taxon>Alphaproteobacteria</taxon>
        <taxon>Hyphomicrobiales</taxon>
        <taxon>Rhizobiaceae</taxon>
        <taxon>Hoeflea</taxon>
    </lineage>
</organism>
<gene>
    <name evidence="2" type="ORF">DFR52_10856</name>
</gene>
<keyword evidence="1" id="KW-0472">Membrane</keyword>
<evidence type="ECO:0000313" key="3">
    <source>
        <dbReference type="Proteomes" id="UP000246352"/>
    </source>
</evidence>
<dbReference type="AlphaFoldDB" id="A0A317PGM4"/>
<sequence>MDGNNFLHAPLWVRITALAVLGITLVFALAVVWYYLGQDRSDWMLLGLSLAQIAASGLVVALVIFFSARDVGAIGLQLKADRFLCRTLPRMMAYIDVPRAGMRPWKEVDLGLRHIARTIRASPTEISMSHNPGENAASYLIRTTEAAIRLRCQVNVGEITISYYFPAEGDDRLAPLKADLQWAIGRYVDINGYQQSWYFSREDFDGESYVSVHLTKNFGTDFLDDERAKLFVAQDVAASTRSILKDCRQRGIATLRAGTSG</sequence>
<dbReference type="Proteomes" id="UP000246352">
    <property type="component" value="Unassembled WGS sequence"/>
</dbReference>